<gene>
    <name evidence="1" type="ORF">UFOPK3427_01446</name>
</gene>
<protein>
    <submittedName>
        <fullName evidence="1">Unannotated protein</fullName>
    </submittedName>
</protein>
<dbReference type="AlphaFoldDB" id="A0A6J7EFY3"/>
<accession>A0A6J7EFY3</accession>
<reference evidence="1" key="1">
    <citation type="submission" date="2020-05" db="EMBL/GenBank/DDBJ databases">
        <authorList>
            <person name="Chiriac C."/>
            <person name="Salcher M."/>
            <person name="Ghai R."/>
            <person name="Kavagutti S V."/>
        </authorList>
    </citation>
    <scope>NUCLEOTIDE SEQUENCE</scope>
</reference>
<sequence length="101" mass="10005">MQFGAVCGVAGLQSLVLDAVKVTPAGVVSLANKLILSAAPAIPEVVSGTATETGGAETDSVIVEVEVRPNESAATYSIGVAVPVKVASGVKVTRPVVVSTM</sequence>
<organism evidence="1">
    <name type="scientific">freshwater metagenome</name>
    <dbReference type="NCBI Taxonomy" id="449393"/>
    <lineage>
        <taxon>unclassified sequences</taxon>
        <taxon>metagenomes</taxon>
        <taxon>ecological metagenomes</taxon>
    </lineage>
</organism>
<name>A0A6J7EFY3_9ZZZZ</name>
<dbReference type="EMBL" id="CAFBLT010000001">
    <property type="protein sequence ID" value="CAB4879964.1"/>
    <property type="molecule type" value="Genomic_DNA"/>
</dbReference>
<evidence type="ECO:0000313" key="1">
    <source>
        <dbReference type="EMBL" id="CAB4879964.1"/>
    </source>
</evidence>
<proteinExistence type="predicted"/>